<evidence type="ECO:0000313" key="2">
    <source>
        <dbReference type="EMBL" id="GJT21730.1"/>
    </source>
</evidence>
<keyword evidence="3" id="KW-1185">Reference proteome</keyword>
<proteinExistence type="predicted"/>
<evidence type="ECO:0000313" key="3">
    <source>
        <dbReference type="Proteomes" id="UP001151760"/>
    </source>
</evidence>
<sequence length="111" mass="12572">MDEDHVVEVSKQIDLNQEIIEQQNKVISDGSADVPEAKVADAVMEDVTGCETVIIRDKKPNDNRSLFHKKGKEQEKKTRTVAEAERDYKIESNVIQYNRPCDFCGISCDSN</sequence>
<dbReference type="EMBL" id="BQNB010013912">
    <property type="protein sequence ID" value="GJT21730.1"/>
    <property type="molecule type" value="Genomic_DNA"/>
</dbReference>
<organism evidence="2 3">
    <name type="scientific">Tanacetum coccineum</name>
    <dbReference type="NCBI Taxonomy" id="301880"/>
    <lineage>
        <taxon>Eukaryota</taxon>
        <taxon>Viridiplantae</taxon>
        <taxon>Streptophyta</taxon>
        <taxon>Embryophyta</taxon>
        <taxon>Tracheophyta</taxon>
        <taxon>Spermatophyta</taxon>
        <taxon>Magnoliopsida</taxon>
        <taxon>eudicotyledons</taxon>
        <taxon>Gunneridae</taxon>
        <taxon>Pentapetalae</taxon>
        <taxon>asterids</taxon>
        <taxon>campanulids</taxon>
        <taxon>Asterales</taxon>
        <taxon>Asteraceae</taxon>
        <taxon>Asteroideae</taxon>
        <taxon>Anthemideae</taxon>
        <taxon>Anthemidinae</taxon>
        <taxon>Tanacetum</taxon>
    </lineage>
</organism>
<reference evidence="2" key="1">
    <citation type="journal article" date="2022" name="Int. J. Mol. Sci.">
        <title>Draft Genome of Tanacetum Coccineum: Genomic Comparison of Closely Related Tanacetum-Family Plants.</title>
        <authorList>
            <person name="Yamashiro T."/>
            <person name="Shiraishi A."/>
            <person name="Nakayama K."/>
            <person name="Satake H."/>
        </authorList>
    </citation>
    <scope>NUCLEOTIDE SEQUENCE</scope>
</reference>
<evidence type="ECO:0000256" key="1">
    <source>
        <dbReference type="SAM" id="MobiDB-lite"/>
    </source>
</evidence>
<dbReference type="Proteomes" id="UP001151760">
    <property type="component" value="Unassembled WGS sequence"/>
</dbReference>
<name>A0ABQ5C3K8_9ASTR</name>
<accession>A0ABQ5C3K8</accession>
<feature type="region of interest" description="Disordered" evidence="1">
    <location>
        <begin position="61"/>
        <end position="80"/>
    </location>
</feature>
<reference evidence="2" key="2">
    <citation type="submission" date="2022-01" db="EMBL/GenBank/DDBJ databases">
        <authorList>
            <person name="Yamashiro T."/>
            <person name="Shiraishi A."/>
            <person name="Satake H."/>
            <person name="Nakayama K."/>
        </authorList>
    </citation>
    <scope>NUCLEOTIDE SEQUENCE</scope>
</reference>
<comment type="caution">
    <text evidence="2">The sequence shown here is derived from an EMBL/GenBank/DDBJ whole genome shotgun (WGS) entry which is preliminary data.</text>
</comment>
<protein>
    <submittedName>
        <fullName evidence="2">Uncharacterized protein</fullName>
    </submittedName>
</protein>
<gene>
    <name evidence="2" type="ORF">Tco_0891667</name>
</gene>